<evidence type="ECO:0000313" key="4">
    <source>
        <dbReference type="EMBL" id="QDV45583.1"/>
    </source>
</evidence>
<evidence type="ECO:0000256" key="2">
    <source>
        <dbReference type="PROSITE-ProRule" id="PRU00169"/>
    </source>
</evidence>
<accession>A0A518HXJ7</accession>
<dbReference type="PANTHER" id="PTHR44591">
    <property type="entry name" value="STRESS RESPONSE REGULATOR PROTEIN 1"/>
    <property type="match status" value="1"/>
</dbReference>
<feature type="modified residue" description="4-aspartylphosphate" evidence="2">
    <location>
        <position position="58"/>
    </location>
</feature>
<dbReference type="InterPro" id="IPR001789">
    <property type="entry name" value="Sig_transdc_resp-reg_receiver"/>
</dbReference>
<name>A0A518HXJ7_9BACT</name>
<evidence type="ECO:0000259" key="3">
    <source>
        <dbReference type="PROSITE" id="PS50110"/>
    </source>
</evidence>
<dbReference type="CDD" id="cd00156">
    <property type="entry name" value="REC"/>
    <property type="match status" value="1"/>
</dbReference>
<dbReference type="PANTHER" id="PTHR44591:SF23">
    <property type="entry name" value="CHEY SUBFAMILY"/>
    <property type="match status" value="1"/>
</dbReference>
<dbReference type="Gene3D" id="3.40.50.2300">
    <property type="match status" value="1"/>
</dbReference>
<dbReference type="SUPFAM" id="SSF52172">
    <property type="entry name" value="CheY-like"/>
    <property type="match status" value="1"/>
</dbReference>
<keyword evidence="1 2" id="KW-0597">Phosphoprotein</keyword>
<dbReference type="Proteomes" id="UP000319004">
    <property type="component" value="Chromosome"/>
</dbReference>
<evidence type="ECO:0000313" key="5">
    <source>
        <dbReference type="Proteomes" id="UP000319004"/>
    </source>
</evidence>
<dbReference type="EMBL" id="CP037423">
    <property type="protein sequence ID" value="QDV45583.1"/>
    <property type="molecule type" value="Genomic_DNA"/>
</dbReference>
<dbReference type="RefSeq" id="WP_197455363.1">
    <property type="nucleotide sequence ID" value="NZ_CP037423.1"/>
</dbReference>
<dbReference type="InterPro" id="IPR011006">
    <property type="entry name" value="CheY-like_superfamily"/>
</dbReference>
<dbReference type="GO" id="GO:0000160">
    <property type="term" value="P:phosphorelay signal transduction system"/>
    <property type="evidence" value="ECO:0007669"/>
    <property type="project" value="InterPro"/>
</dbReference>
<keyword evidence="5" id="KW-1185">Reference proteome</keyword>
<protein>
    <submittedName>
        <fullName evidence="4">Regulator of RpoS</fullName>
    </submittedName>
</protein>
<dbReference type="PROSITE" id="PS50110">
    <property type="entry name" value="RESPONSE_REGULATORY"/>
    <property type="match status" value="1"/>
</dbReference>
<sequence>MTHDALPKRCVIADDVRSSRAKVGTWLDDCEFDCVLAENGLEAWRSIQNHPPDLLITDLEMPGLCGLELLERIRQSGNEGIRQLPVLVMTSLLDGQTLNVVRKLGGDGLLQKPLDKETTLSVILDLIAGKQCLQQINVSGEDSIPRSDGVISPTLRRLLKTVAKGEPSR</sequence>
<organism evidence="4 5">
    <name type="scientific">Stieleria neptunia</name>
    <dbReference type="NCBI Taxonomy" id="2527979"/>
    <lineage>
        <taxon>Bacteria</taxon>
        <taxon>Pseudomonadati</taxon>
        <taxon>Planctomycetota</taxon>
        <taxon>Planctomycetia</taxon>
        <taxon>Pirellulales</taxon>
        <taxon>Pirellulaceae</taxon>
        <taxon>Stieleria</taxon>
    </lineage>
</organism>
<evidence type="ECO:0000256" key="1">
    <source>
        <dbReference type="ARBA" id="ARBA00022553"/>
    </source>
</evidence>
<dbReference type="Pfam" id="PF00072">
    <property type="entry name" value="Response_reg"/>
    <property type="match status" value="1"/>
</dbReference>
<feature type="domain" description="Response regulatory" evidence="3">
    <location>
        <begin position="9"/>
        <end position="127"/>
    </location>
</feature>
<reference evidence="4 5" key="1">
    <citation type="submission" date="2019-03" db="EMBL/GenBank/DDBJ databases">
        <title>Deep-cultivation of Planctomycetes and their phenomic and genomic characterization uncovers novel biology.</title>
        <authorList>
            <person name="Wiegand S."/>
            <person name="Jogler M."/>
            <person name="Boedeker C."/>
            <person name="Pinto D."/>
            <person name="Vollmers J."/>
            <person name="Rivas-Marin E."/>
            <person name="Kohn T."/>
            <person name="Peeters S.H."/>
            <person name="Heuer A."/>
            <person name="Rast P."/>
            <person name="Oberbeckmann S."/>
            <person name="Bunk B."/>
            <person name="Jeske O."/>
            <person name="Meyerdierks A."/>
            <person name="Storesund J.E."/>
            <person name="Kallscheuer N."/>
            <person name="Luecker S."/>
            <person name="Lage O.M."/>
            <person name="Pohl T."/>
            <person name="Merkel B.J."/>
            <person name="Hornburger P."/>
            <person name="Mueller R.-W."/>
            <person name="Bruemmer F."/>
            <person name="Labrenz M."/>
            <person name="Spormann A.M."/>
            <person name="Op den Camp H."/>
            <person name="Overmann J."/>
            <person name="Amann R."/>
            <person name="Jetten M.S.M."/>
            <person name="Mascher T."/>
            <person name="Medema M.H."/>
            <person name="Devos D.P."/>
            <person name="Kaster A.-K."/>
            <person name="Ovreas L."/>
            <person name="Rohde M."/>
            <person name="Galperin M.Y."/>
            <person name="Jogler C."/>
        </authorList>
    </citation>
    <scope>NUCLEOTIDE SEQUENCE [LARGE SCALE GENOMIC DNA]</scope>
    <source>
        <strain evidence="4 5">Enr13</strain>
    </source>
</reference>
<dbReference type="InterPro" id="IPR050595">
    <property type="entry name" value="Bact_response_regulator"/>
</dbReference>
<gene>
    <name evidence="4" type="primary">rssB</name>
    <name evidence="4" type="ORF">Enr13x_54620</name>
</gene>
<proteinExistence type="predicted"/>
<dbReference type="SMART" id="SM00448">
    <property type="entry name" value="REC"/>
    <property type="match status" value="1"/>
</dbReference>
<dbReference type="AlphaFoldDB" id="A0A518HXJ7"/>
<dbReference type="KEGG" id="snep:Enr13x_54620"/>